<feature type="compositionally biased region" description="Basic and acidic residues" evidence="2">
    <location>
        <begin position="740"/>
        <end position="750"/>
    </location>
</feature>
<evidence type="ECO:0000256" key="2">
    <source>
        <dbReference type="SAM" id="MobiDB-lite"/>
    </source>
</evidence>
<proteinExistence type="predicted"/>
<dbReference type="Proteomes" id="UP001318040">
    <property type="component" value="Chromosome 38"/>
</dbReference>
<organism evidence="4 5">
    <name type="scientific">Petromyzon marinus</name>
    <name type="common">Sea lamprey</name>
    <dbReference type="NCBI Taxonomy" id="7757"/>
    <lineage>
        <taxon>Eukaryota</taxon>
        <taxon>Metazoa</taxon>
        <taxon>Chordata</taxon>
        <taxon>Craniata</taxon>
        <taxon>Vertebrata</taxon>
        <taxon>Cyclostomata</taxon>
        <taxon>Hyperoartia</taxon>
        <taxon>Petromyzontiformes</taxon>
        <taxon>Petromyzontidae</taxon>
        <taxon>Petromyzon</taxon>
    </lineage>
</organism>
<dbReference type="InterPro" id="IPR035437">
    <property type="entry name" value="SNase_OB-fold_sf"/>
</dbReference>
<dbReference type="InterPro" id="IPR047367">
    <property type="entry name" value="Tudor_AKAP1"/>
</dbReference>
<feature type="compositionally biased region" description="Basic and acidic residues" evidence="2">
    <location>
        <begin position="338"/>
        <end position="354"/>
    </location>
</feature>
<dbReference type="PANTHER" id="PTHR22948">
    <property type="entry name" value="TUDOR DOMAIN CONTAINING PROTEIN"/>
    <property type="match status" value="1"/>
</dbReference>
<dbReference type="InterPro" id="IPR004088">
    <property type="entry name" value="KH_dom_type_1"/>
</dbReference>
<dbReference type="CDD" id="cd22395">
    <property type="entry name" value="KH-I_AKAP1"/>
    <property type="match status" value="1"/>
</dbReference>
<dbReference type="GO" id="GO:0016020">
    <property type="term" value="C:membrane"/>
    <property type="evidence" value="ECO:0007669"/>
    <property type="project" value="TreeGrafter"/>
</dbReference>
<dbReference type="SUPFAM" id="SSF50199">
    <property type="entry name" value="Staphylococcal nuclease"/>
    <property type="match status" value="1"/>
</dbReference>
<dbReference type="InterPro" id="IPR002999">
    <property type="entry name" value="Tudor"/>
</dbReference>
<feature type="compositionally biased region" description="Basic and acidic residues" evidence="2">
    <location>
        <begin position="721"/>
        <end position="730"/>
    </location>
</feature>
<feature type="region of interest" description="Disordered" evidence="2">
    <location>
        <begin position="427"/>
        <end position="447"/>
    </location>
</feature>
<dbReference type="GO" id="GO:0005739">
    <property type="term" value="C:mitochondrion"/>
    <property type="evidence" value="ECO:0007669"/>
    <property type="project" value="TreeGrafter"/>
</dbReference>
<protein>
    <submittedName>
        <fullName evidence="5">A-kinase anchor protein 1, mitochondrial</fullName>
    </submittedName>
</protein>
<evidence type="ECO:0000259" key="3">
    <source>
        <dbReference type="PROSITE" id="PS50304"/>
    </source>
</evidence>
<dbReference type="CDD" id="cd20407">
    <property type="entry name" value="Tudor_AKAP1"/>
    <property type="match status" value="1"/>
</dbReference>
<name>A0AAJ7TSP9_PETMA</name>
<dbReference type="PROSITE" id="PS50304">
    <property type="entry name" value="TUDOR"/>
    <property type="match status" value="1"/>
</dbReference>
<feature type="compositionally biased region" description="Basic and acidic residues" evidence="2">
    <location>
        <begin position="610"/>
        <end position="619"/>
    </location>
</feature>
<feature type="region of interest" description="Disordered" evidence="2">
    <location>
        <begin position="317"/>
        <end position="370"/>
    </location>
</feature>
<feature type="compositionally biased region" description="Low complexity" evidence="2">
    <location>
        <begin position="192"/>
        <end position="204"/>
    </location>
</feature>
<dbReference type="PANTHER" id="PTHR22948:SF65">
    <property type="entry name" value="A-KINASE ANCHORING PROTEIN 1"/>
    <property type="match status" value="1"/>
</dbReference>
<feature type="compositionally biased region" description="Basic and acidic residues" evidence="2">
    <location>
        <begin position="626"/>
        <end position="644"/>
    </location>
</feature>
<dbReference type="PROSITE" id="PS50084">
    <property type="entry name" value="KH_TYPE_1"/>
    <property type="match status" value="1"/>
</dbReference>
<dbReference type="Pfam" id="PF00567">
    <property type="entry name" value="TUDOR"/>
    <property type="match status" value="1"/>
</dbReference>
<keyword evidence="1" id="KW-0694">RNA-binding</keyword>
<feature type="compositionally biased region" description="Basic and acidic residues" evidence="2">
    <location>
        <begin position="164"/>
        <end position="179"/>
    </location>
</feature>
<dbReference type="SMART" id="SM00322">
    <property type="entry name" value="KH"/>
    <property type="match status" value="1"/>
</dbReference>
<keyword evidence="4" id="KW-1185">Reference proteome</keyword>
<dbReference type="SMART" id="SM00333">
    <property type="entry name" value="TUDOR"/>
    <property type="match status" value="1"/>
</dbReference>
<feature type="region of interest" description="Disordered" evidence="2">
    <location>
        <begin position="160"/>
        <end position="242"/>
    </location>
</feature>
<evidence type="ECO:0000256" key="1">
    <source>
        <dbReference type="PROSITE-ProRule" id="PRU00117"/>
    </source>
</evidence>
<feature type="region of interest" description="Disordered" evidence="2">
    <location>
        <begin position="470"/>
        <end position="513"/>
    </location>
</feature>
<evidence type="ECO:0000313" key="4">
    <source>
        <dbReference type="Proteomes" id="UP001318040"/>
    </source>
</evidence>
<dbReference type="InterPro" id="IPR004087">
    <property type="entry name" value="KH_dom"/>
</dbReference>
<dbReference type="RefSeq" id="XP_032823511.1">
    <property type="nucleotide sequence ID" value="XM_032967620.1"/>
</dbReference>
<dbReference type="GO" id="GO:0003723">
    <property type="term" value="F:RNA binding"/>
    <property type="evidence" value="ECO:0007669"/>
    <property type="project" value="UniProtKB-UniRule"/>
</dbReference>
<feature type="region of interest" description="Disordered" evidence="2">
    <location>
        <begin position="707"/>
        <end position="793"/>
    </location>
</feature>
<reference evidence="5" key="1">
    <citation type="submission" date="2025-08" db="UniProtKB">
        <authorList>
            <consortium name="RefSeq"/>
        </authorList>
    </citation>
    <scope>IDENTIFICATION</scope>
    <source>
        <tissue evidence="5">Sperm</tissue>
    </source>
</reference>
<sequence length="1225" mass="128857">MLWRALHRYYPYALPGVAAVAAWAWYSWRRKAACKATSTGNSTKRTQSCDGVAAPADSSRVCANPDDELNVCAAPDVDPLGPREYPATYPPGSAGCLSAEACVGPSVGDADGVLSAKFGAVLPDKRDGLTCGAGETTASPGETAEVPVAARAATDLSAGACESLSERETPVERPEDKSCDALPSSDAHDTPSSLAASSNRNLLAEPLAAPHSTSERETFATADTSDISSAADSISPLSAGASTDRSIMDIGDALGLVNNSGALLSNERKDLSSSDLRNGPDAVGSVPKAVAVVNQSPAKLDSPVAVETIASLTPLHARGSSASPEAGDASTSTNASGGKRDVIADARRTSEPARAHGSRRVGAADSTVAANAGRPSAVATICSRDVPSSIVKAPRATLVSRDVGESAPTLERSELRCQNGKECEAKAAAADGAASTNGSRASAGKMVRERNVSDGVLLDESVGGGAALRKAGRAATGGCDDGKAPKGEALERGESCEVGEEGRANDCGERYDPEGSDKVDPLCLKMEMGGKISRENYLGGSGKDDKNDDRFIQEAEPLDLKDTHAVRCSPLETASRSNDSQPTPGTNSVAVAGGVKCDLEIPGSFERKAKIPALCREEPESSPPDKTTRAEEARHNGGDAADCKAPEERFASGFVEKLIRDARVSFANVLLEGSDESENRPVLSSRLSAEAAPFMPTSAEATVAEAVPRGGVESPPAHAASEGRRARGREPAAGASPSDAKGKGDKKTAEAESLVKSNLSAEAAPFTPTPVENLPAGKRSVGEETSEGEATSENALYVGDLWKNLNFGVNMKELENSPNEGKSGSKFFPLSCPEGKWLMKDRTAEKSPKRKAVKVAVEFLDKNSAGGGRVPAALPVDVCTRGDPKEAAVDAEENMTNGLSTGSENSESTVMLDDSYGEAVSDGNCPCVTGSGDDGEMVIWEFHVSKILVGRLIGKQGKFINYLKEGSGAKIYIIQLAFTSDFQVVHIEGTDKQVDAALKLIRKKFKNLNMKNIAAPVLPPIGHVVVPVAPVPIPQGISVDVTVPWFDAYGNLFLQQYTHPTFHALDSLDQALNACYSQPNLPTPPPLSVNSVCAALLESHWYRAQIVEYYPESNEVEVKCLDYGGYYKILDSDLRQLRTDFLTLPFQASLVFFANIAPPPDHTCYSEEALLAVNKLTLGAHLIAEVTQFDTVSQMPFVNLWLIKDGRSQMINKMLVDAGHARWLS</sequence>
<dbReference type="SUPFAM" id="SSF63748">
    <property type="entry name" value="Tudor/PWWP/MBT"/>
    <property type="match status" value="1"/>
</dbReference>
<dbReference type="InterPro" id="IPR047368">
    <property type="entry name" value="KH-I_AKAP1"/>
</dbReference>
<dbReference type="InterPro" id="IPR036612">
    <property type="entry name" value="KH_dom_type_1_sf"/>
</dbReference>
<dbReference type="Gene3D" id="2.40.50.90">
    <property type="match status" value="1"/>
</dbReference>
<dbReference type="InterPro" id="IPR050621">
    <property type="entry name" value="Tudor_domain_containing"/>
</dbReference>
<evidence type="ECO:0000313" key="5">
    <source>
        <dbReference type="RefSeq" id="XP_032823511.1"/>
    </source>
</evidence>
<dbReference type="AlphaFoldDB" id="A0AAJ7TSP9"/>
<dbReference type="GO" id="GO:0034237">
    <property type="term" value="F:protein kinase A regulatory subunit binding"/>
    <property type="evidence" value="ECO:0007669"/>
    <property type="project" value="TreeGrafter"/>
</dbReference>
<feature type="compositionally biased region" description="Basic and acidic residues" evidence="2">
    <location>
        <begin position="480"/>
        <end position="513"/>
    </location>
</feature>
<dbReference type="Gene3D" id="2.30.30.140">
    <property type="match status" value="1"/>
</dbReference>
<dbReference type="Pfam" id="PF00013">
    <property type="entry name" value="KH_1"/>
    <property type="match status" value="1"/>
</dbReference>
<feature type="compositionally biased region" description="Low complexity" evidence="2">
    <location>
        <begin position="220"/>
        <end position="235"/>
    </location>
</feature>
<dbReference type="SUPFAM" id="SSF54791">
    <property type="entry name" value="Eukaryotic type KH-domain (KH-domain type I)"/>
    <property type="match status" value="1"/>
</dbReference>
<accession>A0AAJ7TSP9</accession>
<gene>
    <name evidence="5" type="primary">AKAP1</name>
</gene>
<feature type="domain" description="Tudor" evidence="3">
    <location>
        <begin position="1086"/>
        <end position="1144"/>
    </location>
</feature>
<dbReference type="KEGG" id="pmrn:116950128"/>
<dbReference type="Gene3D" id="3.30.1370.10">
    <property type="entry name" value="K Homology domain, type 1"/>
    <property type="match status" value="1"/>
</dbReference>
<feature type="region of interest" description="Disordered" evidence="2">
    <location>
        <begin position="610"/>
        <end position="644"/>
    </location>
</feature>
<dbReference type="CTD" id="8165"/>